<dbReference type="HOGENOM" id="CLU_1039479_0_0_1"/>
<evidence type="ECO:0000313" key="7">
    <source>
        <dbReference type="Proteomes" id="UP000015104"/>
    </source>
</evidence>
<dbReference type="InterPro" id="IPR001258">
    <property type="entry name" value="NHL_repeat"/>
</dbReference>
<organism evidence="6 7">
    <name type="scientific">Tetranychus urticae</name>
    <name type="common">Two-spotted spider mite</name>
    <dbReference type="NCBI Taxonomy" id="32264"/>
    <lineage>
        <taxon>Eukaryota</taxon>
        <taxon>Metazoa</taxon>
        <taxon>Ecdysozoa</taxon>
        <taxon>Arthropoda</taxon>
        <taxon>Chelicerata</taxon>
        <taxon>Arachnida</taxon>
        <taxon>Acari</taxon>
        <taxon>Acariformes</taxon>
        <taxon>Trombidiformes</taxon>
        <taxon>Prostigmata</taxon>
        <taxon>Eleutherengona</taxon>
        <taxon>Raphignathae</taxon>
        <taxon>Tetranychoidea</taxon>
        <taxon>Tetranychidae</taxon>
        <taxon>Tetranychus</taxon>
    </lineage>
</organism>
<evidence type="ECO:0000256" key="3">
    <source>
        <dbReference type="ARBA" id="ARBA00023180"/>
    </source>
</evidence>
<keyword evidence="5" id="KW-0472">Membrane</keyword>
<keyword evidence="1" id="KW-0732">Signal</keyword>
<dbReference type="GO" id="GO:0005576">
    <property type="term" value="C:extracellular region"/>
    <property type="evidence" value="ECO:0007669"/>
    <property type="project" value="TreeGrafter"/>
</dbReference>
<feature type="transmembrane region" description="Helical" evidence="5">
    <location>
        <begin position="235"/>
        <end position="254"/>
    </location>
</feature>
<evidence type="ECO:0000313" key="6">
    <source>
        <dbReference type="EnsemblMetazoa" id="tetur07g04300.1"/>
    </source>
</evidence>
<dbReference type="PANTHER" id="PTHR10680">
    <property type="entry name" value="PEPTIDYL-GLYCINE ALPHA-AMIDATING MONOOXYGENASE"/>
    <property type="match status" value="1"/>
</dbReference>
<dbReference type="SUPFAM" id="SSF63829">
    <property type="entry name" value="Calcium-dependent phosphotriesterase"/>
    <property type="match status" value="1"/>
</dbReference>
<feature type="repeat" description="NHL" evidence="4">
    <location>
        <begin position="8"/>
        <end position="48"/>
    </location>
</feature>
<keyword evidence="5" id="KW-0812">Transmembrane</keyword>
<sequence length="268" mass="29102">MQLGEAFVPGNGDKHFCKPTSVAIDSRSGDFYVAGGYCNSRVIRFNSEGKVLNQWGQPESAASTPSVNTFNIVHKVVLIEESNTVCVADREHGRIQCFKSPLGEFIFSISINEFSGRVFSISYSPFGEGILFAVNGGIYFNPEAPIKGFKQPHDIVASKDAKSVYIVEIGPNCLWRFEKDVPIGSSISAQISDGATVTKLSSPLKNSSDLNIARTFILKLQLIPAQIASLSSSSALLLVLVASIIIVIIIILIVRRRTSRLSSYSPLL</sequence>
<dbReference type="GO" id="GO:0004504">
    <property type="term" value="F:peptidylglycine monooxygenase activity"/>
    <property type="evidence" value="ECO:0007669"/>
    <property type="project" value="TreeGrafter"/>
</dbReference>
<protein>
    <recommendedName>
        <fullName evidence="8">Peptidylamidoglycolate lyase</fullName>
    </recommendedName>
</protein>
<accession>T1K9B1</accession>
<dbReference type="AlphaFoldDB" id="T1K9B1"/>
<dbReference type="EMBL" id="CAEY01001890">
    <property type="status" value="NOT_ANNOTATED_CDS"/>
    <property type="molecule type" value="Genomic_DNA"/>
</dbReference>
<dbReference type="InterPro" id="IPR011042">
    <property type="entry name" value="6-blade_b-propeller_TolB-like"/>
</dbReference>
<dbReference type="eggNOG" id="KOG3567">
    <property type="taxonomic scope" value="Eukaryota"/>
</dbReference>
<dbReference type="EnsemblMetazoa" id="tetur07g04300.1">
    <property type="protein sequence ID" value="tetur07g04300.1"/>
    <property type="gene ID" value="tetur07g04300"/>
</dbReference>
<dbReference type="Pfam" id="PF01436">
    <property type="entry name" value="NHL"/>
    <property type="match status" value="1"/>
</dbReference>
<evidence type="ECO:0008006" key="8">
    <source>
        <dbReference type="Google" id="ProtNLM"/>
    </source>
</evidence>
<reference evidence="7" key="1">
    <citation type="submission" date="2011-08" db="EMBL/GenBank/DDBJ databases">
        <authorList>
            <person name="Rombauts S."/>
        </authorList>
    </citation>
    <scope>NUCLEOTIDE SEQUENCE</scope>
    <source>
        <strain evidence="7">London</strain>
    </source>
</reference>
<keyword evidence="5" id="KW-1133">Transmembrane helix</keyword>
<dbReference type="PROSITE" id="PS51125">
    <property type="entry name" value="NHL"/>
    <property type="match status" value="1"/>
</dbReference>
<dbReference type="PANTHER" id="PTHR10680:SF14">
    <property type="entry name" value="PEPTIDYL-GLYCINE ALPHA-AMIDATING MONOOXYGENASE"/>
    <property type="match status" value="1"/>
</dbReference>
<evidence type="ECO:0000256" key="1">
    <source>
        <dbReference type="ARBA" id="ARBA00022729"/>
    </source>
</evidence>
<keyword evidence="3" id="KW-0325">Glycoprotein</keyword>
<evidence type="ECO:0000256" key="4">
    <source>
        <dbReference type="PROSITE-ProRule" id="PRU00504"/>
    </source>
</evidence>
<proteinExistence type="predicted"/>
<name>T1K9B1_TETUR</name>
<evidence type="ECO:0000256" key="5">
    <source>
        <dbReference type="SAM" id="Phobius"/>
    </source>
</evidence>
<keyword evidence="7" id="KW-1185">Reference proteome</keyword>
<dbReference type="Proteomes" id="UP000015104">
    <property type="component" value="Unassembled WGS sequence"/>
</dbReference>
<dbReference type="Gene3D" id="2.120.10.30">
    <property type="entry name" value="TolB, C-terminal domain"/>
    <property type="match status" value="1"/>
</dbReference>
<reference evidence="6" key="2">
    <citation type="submission" date="2015-06" db="UniProtKB">
        <authorList>
            <consortium name="EnsemblMetazoa"/>
        </authorList>
    </citation>
    <scope>IDENTIFICATION</scope>
</reference>
<dbReference type="STRING" id="32264.T1K9B1"/>
<evidence type="ECO:0000256" key="2">
    <source>
        <dbReference type="ARBA" id="ARBA00022737"/>
    </source>
</evidence>
<keyword evidence="2" id="KW-0677">Repeat</keyword>